<evidence type="ECO:0000256" key="5">
    <source>
        <dbReference type="ARBA" id="ARBA00022519"/>
    </source>
</evidence>
<accession>A0ABU3TEQ1</accession>
<evidence type="ECO:0000256" key="8">
    <source>
        <dbReference type="ARBA" id="ARBA00022989"/>
    </source>
</evidence>
<dbReference type="Proteomes" id="UP001250698">
    <property type="component" value="Unassembled WGS sequence"/>
</dbReference>
<sequence length="84" mass="9402">MIRAISKNVRFPEHLQRDGKVFVQFTIDEQGRVRNPVVKQGLQPDADSAVVRAVRLLGEFTAALDAQGRPVAVKQTVPFTFQLK</sequence>
<keyword evidence="3" id="KW-0813">Transport</keyword>
<proteinExistence type="inferred from homology"/>
<protein>
    <submittedName>
        <fullName evidence="11">TonB family protein</fullName>
    </submittedName>
</protein>
<evidence type="ECO:0000313" key="12">
    <source>
        <dbReference type="Proteomes" id="UP001250698"/>
    </source>
</evidence>
<keyword evidence="9" id="KW-0472">Membrane</keyword>
<dbReference type="Pfam" id="PF03544">
    <property type="entry name" value="TonB_C"/>
    <property type="match status" value="1"/>
</dbReference>
<evidence type="ECO:0000259" key="10">
    <source>
        <dbReference type="Pfam" id="PF03544"/>
    </source>
</evidence>
<dbReference type="SUPFAM" id="SSF74653">
    <property type="entry name" value="TolA/TonB C-terminal domain"/>
    <property type="match status" value="1"/>
</dbReference>
<comment type="subcellular location">
    <subcellularLocation>
        <location evidence="1">Cell inner membrane</location>
        <topology evidence="1">Single-pass membrane protein</topology>
        <orientation evidence="1">Periplasmic side</orientation>
    </subcellularLocation>
</comment>
<evidence type="ECO:0000256" key="4">
    <source>
        <dbReference type="ARBA" id="ARBA00022475"/>
    </source>
</evidence>
<evidence type="ECO:0000256" key="2">
    <source>
        <dbReference type="ARBA" id="ARBA00006555"/>
    </source>
</evidence>
<dbReference type="PANTHER" id="PTHR33446">
    <property type="entry name" value="PROTEIN TONB-RELATED"/>
    <property type="match status" value="1"/>
</dbReference>
<comment type="similarity">
    <text evidence="2">Belongs to the TonB family.</text>
</comment>
<keyword evidence="12" id="KW-1185">Reference proteome</keyword>
<dbReference type="InterPro" id="IPR037682">
    <property type="entry name" value="TonB_C"/>
</dbReference>
<feature type="domain" description="TonB C-terminal" evidence="10">
    <location>
        <begin position="15"/>
        <end position="83"/>
    </location>
</feature>
<name>A0ABU3TEQ1_9BACT</name>
<dbReference type="EMBL" id="JAWDJT010000002">
    <property type="protein sequence ID" value="MDU0369834.1"/>
    <property type="molecule type" value="Genomic_DNA"/>
</dbReference>
<evidence type="ECO:0000256" key="9">
    <source>
        <dbReference type="ARBA" id="ARBA00023136"/>
    </source>
</evidence>
<keyword evidence="5" id="KW-0997">Cell inner membrane</keyword>
<evidence type="ECO:0000256" key="6">
    <source>
        <dbReference type="ARBA" id="ARBA00022692"/>
    </source>
</evidence>
<keyword evidence="7" id="KW-0653">Protein transport</keyword>
<dbReference type="NCBIfam" id="TIGR01352">
    <property type="entry name" value="tonB_Cterm"/>
    <property type="match status" value="1"/>
</dbReference>
<comment type="caution">
    <text evidence="11">The sequence shown here is derived from an EMBL/GenBank/DDBJ whole genome shotgun (WGS) entry which is preliminary data.</text>
</comment>
<dbReference type="RefSeq" id="WP_315997322.1">
    <property type="nucleotide sequence ID" value="NZ_JAWDJT010000002.1"/>
</dbReference>
<keyword evidence="6" id="KW-0812">Transmembrane</keyword>
<evidence type="ECO:0000313" key="11">
    <source>
        <dbReference type="EMBL" id="MDU0369834.1"/>
    </source>
</evidence>
<gene>
    <name evidence="11" type="ORF">ROI90_05455</name>
</gene>
<organism evidence="11 12">
    <name type="scientific">Hymenobacter endophyticus</name>
    <dbReference type="NCBI Taxonomy" id="3076335"/>
    <lineage>
        <taxon>Bacteria</taxon>
        <taxon>Pseudomonadati</taxon>
        <taxon>Bacteroidota</taxon>
        <taxon>Cytophagia</taxon>
        <taxon>Cytophagales</taxon>
        <taxon>Hymenobacteraceae</taxon>
        <taxon>Hymenobacter</taxon>
    </lineage>
</organism>
<dbReference type="InterPro" id="IPR006260">
    <property type="entry name" value="TonB/TolA_C"/>
</dbReference>
<keyword evidence="8" id="KW-1133">Transmembrane helix</keyword>
<dbReference type="PANTHER" id="PTHR33446:SF2">
    <property type="entry name" value="PROTEIN TONB"/>
    <property type="match status" value="1"/>
</dbReference>
<dbReference type="InterPro" id="IPR051045">
    <property type="entry name" value="TonB-dependent_transducer"/>
</dbReference>
<evidence type="ECO:0000256" key="7">
    <source>
        <dbReference type="ARBA" id="ARBA00022927"/>
    </source>
</evidence>
<evidence type="ECO:0000256" key="1">
    <source>
        <dbReference type="ARBA" id="ARBA00004383"/>
    </source>
</evidence>
<evidence type="ECO:0000256" key="3">
    <source>
        <dbReference type="ARBA" id="ARBA00022448"/>
    </source>
</evidence>
<reference evidence="11 12" key="1">
    <citation type="submission" date="2023-10" db="EMBL/GenBank/DDBJ databases">
        <title>Hymenobacter endophyticus sp. nov., an isolate from the leaf tissues of wheat.</title>
        <authorList>
            <person name="Dai Y."/>
        </authorList>
    </citation>
    <scope>NUCLEOTIDE SEQUENCE [LARGE SCALE GENOMIC DNA]</scope>
    <source>
        <strain evidence="11 12">ZK17L-C2</strain>
    </source>
</reference>
<dbReference type="Gene3D" id="3.30.1150.10">
    <property type="match status" value="1"/>
</dbReference>
<keyword evidence="4" id="KW-1003">Cell membrane</keyword>